<dbReference type="Proteomes" id="UP000053989">
    <property type="component" value="Unassembled WGS sequence"/>
</dbReference>
<feature type="region of interest" description="Disordered" evidence="1">
    <location>
        <begin position="175"/>
        <end position="230"/>
    </location>
</feature>
<evidence type="ECO:0000313" key="3">
    <source>
        <dbReference type="Proteomes" id="UP000053989"/>
    </source>
</evidence>
<reference evidence="3" key="2">
    <citation type="submission" date="2015-01" db="EMBL/GenBank/DDBJ databases">
        <title>Evolutionary Origins and Diversification of the Mycorrhizal Mutualists.</title>
        <authorList>
            <consortium name="DOE Joint Genome Institute"/>
            <consortium name="Mycorrhizal Genomics Consortium"/>
            <person name="Kohler A."/>
            <person name="Kuo A."/>
            <person name="Nagy L.G."/>
            <person name="Floudas D."/>
            <person name="Copeland A."/>
            <person name="Barry K.W."/>
            <person name="Cichocki N."/>
            <person name="Veneault-Fourrey C."/>
            <person name="LaButti K."/>
            <person name="Lindquist E.A."/>
            <person name="Lipzen A."/>
            <person name="Lundell T."/>
            <person name="Morin E."/>
            <person name="Murat C."/>
            <person name="Riley R."/>
            <person name="Ohm R."/>
            <person name="Sun H."/>
            <person name="Tunlid A."/>
            <person name="Henrissat B."/>
            <person name="Grigoriev I.V."/>
            <person name="Hibbett D.S."/>
            <person name="Martin F."/>
        </authorList>
    </citation>
    <scope>NUCLEOTIDE SEQUENCE [LARGE SCALE GENOMIC DNA]</scope>
    <source>
        <strain evidence="3">Foug A</strain>
    </source>
</reference>
<feature type="region of interest" description="Disordered" evidence="1">
    <location>
        <begin position="1"/>
        <end position="136"/>
    </location>
</feature>
<dbReference type="AlphaFoldDB" id="A0A0C3DW51"/>
<dbReference type="InParanoid" id="A0A0C3DW51"/>
<dbReference type="EMBL" id="KN822066">
    <property type="protein sequence ID" value="KIM60116.1"/>
    <property type="molecule type" value="Genomic_DNA"/>
</dbReference>
<feature type="compositionally biased region" description="Polar residues" evidence="1">
    <location>
        <begin position="76"/>
        <end position="90"/>
    </location>
</feature>
<feature type="compositionally biased region" description="Low complexity" evidence="1">
    <location>
        <begin position="64"/>
        <end position="75"/>
    </location>
</feature>
<feature type="compositionally biased region" description="Polar residues" evidence="1">
    <location>
        <begin position="111"/>
        <end position="128"/>
    </location>
</feature>
<dbReference type="GO" id="GO:0005737">
    <property type="term" value="C:cytoplasm"/>
    <property type="evidence" value="ECO:0007669"/>
    <property type="project" value="TreeGrafter"/>
</dbReference>
<dbReference type="STRING" id="1036808.A0A0C3DW51"/>
<dbReference type="PANTHER" id="PTHR28031:SF1">
    <property type="entry name" value="PROLINE-RICH PROTEIN HUA1"/>
    <property type="match status" value="1"/>
</dbReference>
<dbReference type="HOGENOM" id="CLU_040442_0_0_1"/>
<accession>A0A0C3DW51</accession>
<evidence type="ECO:0000256" key="1">
    <source>
        <dbReference type="SAM" id="MobiDB-lite"/>
    </source>
</evidence>
<feature type="compositionally biased region" description="Low complexity" evidence="1">
    <location>
        <begin position="192"/>
        <end position="203"/>
    </location>
</feature>
<gene>
    <name evidence="2" type="ORF">SCLCIDRAFT_124973</name>
</gene>
<feature type="region of interest" description="Disordered" evidence="1">
    <location>
        <begin position="290"/>
        <end position="314"/>
    </location>
</feature>
<protein>
    <submittedName>
        <fullName evidence="2">Uncharacterized protein</fullName>
    </submittedName>
</protein>
<dbReference type="InterPro" id="IPR038910">
    <property type="entry name" value="Hua1-like"/>
</dbReference>
<feature type="compositionally biased region" description="Low complexity" evidence="1">
    <location>
        <begin position="99"/>
        <end position="110"/>
    </location>
</feature>
<dbReference type="PANTHER" id="PTHR28031">
    <property type="entry name" value="PROLINE-RICH PROTEIN HUA1"/>
    <property type="match status" value="1"/>
</dbReference>
<feature type="compositionally biased region" description="Pro residues" evidence="1">
    <location>
        <begin position="1"/>
        <end position="16"/>
    </location>
</feature>
<reference evidence="2 3" key="1">
    <citation type="submission" date="2014-04" db="EMBL/GenBank/DDBJ databases">
        <authorList>
            <consortium name="DOE Joint Genome Institute"/>
            <person name="Kuo A."/>
            <person name="Kohler A."/>
            <person name="Nagy L.G."/>
            <person name="Floudas D."/>
            <person name="Copeland A."/>
            <person name="Barry K.W."/>
            <person name="Cichocki N."/>
            <person name="Veneault-Fourrey C."/>
            <person name="LaButti K."/>
            <person name="Lindquist E.A."/>
            <person name="Lipzen A."/>
            <person name="Lundell T."/>
            <person name="Morin E."/>
            <person name="Murat C."/>
            <person name="Sun H."/>
            <person name="Tunlid A."/>
            <person name="Henrissat B."/>
            <person name="Grigoriev I.V."/>
            <person name="Hibbett D.S."/>
            <person name="Martin F."/>
            <person name="Nordberg H.P."/>
            <person name="Cantor M.N."/>
            <person name="Hua S.X."/>
        </authorList>
    </citation>
    <scope>NUCLEOTIDE SEQUENCE [LARGE SCALE GENOMIC DNA]</scope>
    <source>
        <strain evidence="2 3">Foug A</strain>
    </source>
</reference>
<sequence>MARPLSAPPSSPPAFEPPSDGHRSQPIPLEDDLPPAYTPAPDPTLGEATVEVGPRRPFQPPRHPLLTPHPTGHTGSVPQANNTPWHQTPGQAYHSGALPPSSSAFPQQQPNGPQHHTWQSSHMYSTSPGYPMTRTQGGGGLIGSLIDTVRDVVDVISGAHDERLLAAQRASAGAYSPSNLPAQEQYSPPPAATSASPPSGSQATNLTPRSPTSMVPDDGSPTRTPVPGHPLLRDEMLLVYPKDYFCPKCRNTGYKDYDPTHPCRRCWEKYAKPYTGALVYAPWSSSAADASTSRMQRPLPRTPQRATSSRSSRMGCIVPPPQSSTSHARSVSQPILPLQPQHSGTGLTYYVHNPMLGMGMTPPVPYATPVSPGDPRLGGRICFRCGGSGMRVQMLIDLTTCQVCGGIGRLWS</sequence>
<proteinExistence type="predicted"/>
<organism evidence="2 3">
    <name type="scientific">Scleroderma citrinum Foug A</name>
    <dbReference type="NCBI Taxonomy" id="1036808"/>
    <lineage>
        <taxon>Eukaryota</taxon>
        <taxon>Fungi</taxon>
        <taxon>Dikarya</taxon>
        <taxon>Basidiomycota</taxon>
        <taxon>Agaricomycotina</taxon>
        <taxon>Agaricomycetes</taxon>
        <taxon>Agaricomycetidae</taxon>
        <taxon>Boletales</taxon>
        <taxon>Sclerodermatineae</taxon>
        <taxon>Sclerodermataceae</taxon>
        <taxon>Scleroderma</taxon>
    </lineage>
</organism>
<keyword evidence="3" id="KW-1185">Reference proteome</keyword>
<dbReference type="OrthoDB" id="2405700at2759"/>
<dbReference type="FunCoup" id="A0A0C3DW51">
    <property type="interactions" value="297"/>
</dbReference>
<feature type="compositionally biased region" description="Polar residues" evidence="1">
    <location>
        <begin position="176"/>
        <end position="186"/>
    </location>
</feature>
<name>A0A0C3DW51_9AGAM</name>
<evidence type="ECO:0000313" key="2">
    <source>
        <dbReference type="EMBL" id="KIM60116.1"/>
    </source>
</evidence>
<feature type="compositionally biased region" description="Polar residues" evidence="1">
    <location>
        <begin position="204"/>
        <end position="213"/>
    </location>
</feature>